<accession>A0ACC1DJS3</accession>
<evidence type="ECO:0000313" key="1">
    <source>
        <dbReference type="EMBL" id="KAJ0183867.1"/>
    </source>
</evidence>
<organism evidence="1 2">
    <name type="scientific">Dendrolimus kikuchii</name>
    <dbReference type="NCBI Taxonomy" id="765133"/>
    <lineage>
        <taxon>Eukaryota</taxon>
        <taxon>Metazoa</taxon>
        <taxon>Ecdysozoa</taxon>
        <taxon>Arthropoda</taxon>
        <taxon>Hexapoda</taxon>
        <taxon>Insecta</taxon>
        <taxon>Pterygota</taxon>
        <taxon>Neoptera</taxon>
        <taxon>Endopterygota</taxon>
        <taxon>Lepidoptera</taxon>
        <taxon>Glossata</taxon>
        <taxon>Ditrysia</taxon>
        <taxon>Bombycoidea</taxon>
        <taxon>Lasiocampidae</taxon>
        <taxon>Dendrolimus</taxon>
    </lineage>
</organism>
<protein>
    <submittedName>
        <fullName evidence="1">Uncharacterized protein</fullName>
    </submittedName>
</protein>
<reference evidence="1 2" key="1">
    <citation type="journal article" date="2021" name="Front. Genet.">
        <title>Chromosome-Level Genome Assembly Reveals Significant Gene Expansion in the Toll and IMD Signaling Pathways of Dendrolimus kikuchii.</title>
        <authorList>
            <person name="Zhou J."/>
            <person name="Wu P."/>
            <person name="Xiong Z."/>
            <person name="Liu N."/>
            <person name="Zhao N."/>
            <person name="Ji M."/>
            <person name="Qiu Y."/>
            <person name="Yang B."/>
        </authorList>
    </citation>
    <scope>NUCLEOTIDE SEQUENCE [LARGE SCALE GENOMIC DNA]</scope>
    <source>
        <strain evidence="1">Ann1</strain>
    </source>
</reference>
<name>A0ACC1DJS3_9NEOP</name>
<evidence type="ECO:0000313" key="2">
    <source>
        <dbReference type="Proteomes" id="UP000824533"/>
    </source>
</evidence>
<sequence length="429" mass="48159">MLQTLSALFRKDNSEFQVHVATTVHCTMMASIAPRSCDTFVVLPNLTKEKRIIFGKNSDRPQNEVQEVIFFGGKRLASKLKCTFITIDESIADINSVILSKPAWLWGAEMGVNDKNVTIGNEAVWTNNNEGDGDASHKRLLGMDLVRLGLERGNTAEDALNVITTLLEKYGQGGPCSEFDDSLFYHNSFLIVDCKQAWVLETSGKLWAAEKIETGYRNISNCLSITTKIDKHSEGLKEKALTMGLWDGQSEFNFTKCFSSGGDEIRYHEGEKLLRNTTIKAEFKVEDMFNILRHKESHICRSCDDAFPTQASQVSSLSAEGINIHWFTATPDPSLSFFKPFVFAPNTSTSSFTHSPNMPGREHDLYSLHKKIVLKANTEEIEKNIQDLETEWLKKVVDLTKPGQESMETLGNIFKDSVKAEVELYESLS</sequence>
<proteinExistence type="predicted"/>
<comment type="caution">
    <text evidence="1">The sequence shown here is derived from an EMBL/GenBank/DDBJ whole genome shotgun (WGS) entry which is preliminary data.</text>
</comment>
<gene>
    <name evidence="1" type="ORF">K1T71_000290</name>
</gene>
<dbReference type="EMBL" id="CM034387">
    <property type="protein sequence ID" value="KAJ0183867.1"/>
    <property type="molecule type" value="Genomic_DNA"/>
</dbReference>
<dbReference type="Proteomes" id="UP000824533">
    <property type="component" value="Linkage Group LG01"/>
</dbReference>
<keyword evidence="2" id="KW-1185">Reference proteome</keyword>